<proteinExistence type="predicted"/>
<accession>A0ABT6MMJ9</accession>
<gene>
    <name evidence="1" type="ORF">M2280_006077</name>
</gene>
<sequence>MSRRPGEFDTGIPLTEVPPIRVYEGFTCSAVCRTEEEILDRARRALAGGEWSAVEAAVWGSADRRLVGVIHAPRHVAAFAAKKNQVDTESGRKVTTLGTRWSSCNYPNTGPDGAAAQVDTAWLVATSAVQVRRSEVTYRTVTDVRGGDHFAIAERTYVVSWETITAAVLVALT</sequence>
<evidence type="ECO:0000313" key="1">
    <source>
        <dbReference type="EMBL" id="MDH6284814.1"/>
    </source>
</evidence>
<reference evidence="1 2" key="1">
    <citation type="submission" date="2023-04" db="EMBL/GenBank/DDBJ databases">
        <title>Forest soil microbial communities from Buena Vista Peninsula, Colon Province, Panama.</title>
        <authorList>
            <person name="Bouskill N."/>
        </authorList>
    </citation>
    <scope>NUCLEOTIDE SEQUENCE [LARGE SCALE GENOMIC DNA]</scope>
    <source>
        <strain evidence="1 2">CFH S0262</strain>
    </source>
</reference>
<dbReference type="Proteomes" id="UP001160334">
    <property type="component" value="Unassembled WGS sequence"/>
</dbReference>
<name>A0ABT6MMJ9_9NOCA</name>
<keyword evidence="2" id="KW-1185">Reference proteome</keyword>
<dbReference type="EMBL" id="JARXVC010000028">
    <property type="protein sequence ID" value="MDH6284814.1"/>
    <property type="molecule type" value="Genomic_DNA"/>
</dbReference>
<protein>
    <submittedName>
        <fullName evidence="1">Uncharacterized protein</fullName>
    </submittedName>
</protein>
<evidence type="ECO:0000313" key="2">
    <source>
        <dbReference type="Proteomes" id="UP001160334"/>
    </source>
</evidence>
<comment type="caution">
    <text evidence="1">The sequence shown here is derived from an EMBL/GenBank/DDBJ whole genome shotgun (WGS) entry which is preliminary data.</text>
</comment>
<organism evidence="1 2">
    <name type="scientific">Prescottella agglutinans</name>
    <dbReference type="NCBI Taxonomy" id="1644129"/>
    <lineage>
        <taxon>Bacteria</taxon>
        <taxon>Bacillati</taxon>
        <taxon>Actinomycetota</taxon>
        <taxon>Actinomycetes</taxon>
        <taxon>Mycobacteriales</taxon>
        <taxon>Nocardiaceae</taxon>
        <taxon>Prescottella</taxon>
    </lineage>
</organism>